<sequence length="100" mass="11381">MLVANGTHVVISMKMSCRIWPRPSGSMALFSLWWYGRSESIDTRLLPVKGAGALRSWPASPTCLLSFVMWMTGRRSSWPSSRTSSAQTSIRWKRRWVMSS</sequence>
<dbReference type="EMBL" id="FBVY01000001">
    <property type="protein sequence ID" value="CUW84585.1"/>
    <property type="molecule type" value="Genomic_DNA"/>
</dbReference>
<dbReference type="Proteomes" id="UP000191933">
    <property type="component" value="Unassembled WGS sequence"/>
</dbReference>
<organism evidence="1 2">
    <name type="scientific">Agrobacterium genomosp. 2 str. CFBP 5494</name>
    <dbReference type="NCBI Taxonomy" id="1183436"/>
    <lineage>
        <taxon>Bacteria</taxon>
        <taxon>Pseudomonadati</taxon>
        <taxon>Pseudomonadota</taxon>
        <taxon>Alphaproteobacteria</taxon>
        <taxon>Hyphomicrobiales</taxon>
        <taxon>Rhizobiaceae</taxon>
        <taxon>Rhizobium/Agrobacterium group</taxon>
        <taxon>Agrobacterium</taxon>
        <taxon>Agrobacterium tumefaciens complex</taxon>
    </lineage>
</organism>
<comment type="caution">
    <text evidence="1">The sequence shown here is derived from an EMBL/GenBank/DDBJ whole genome shotgun (WGS) entry which is preliminary data.</text>
</comment>
<evidence type="ECO:0000313" key="1">
    <source>
        <dbReference type="EMBL" id="CUW84585.1"/>
    </source>
</evidence>
<protein>
    <submittedName>
        <fullName evidence="1">Uncharacterized protein</fullName>
    </submittedName>
</protein>
<accession>A0A9W5AWZ9</accession>
<evidence type="ECO:0000313" key="2">
    <source>
        <dbReference type="Proteomes" id="UP000191933"/>
    </source>
</evidence>
<gene>
    <name evidence="1" type="ORF">AGR2A_Cc10291</name>
</gene>
<dbReference type="AlphaFoldDB" id="A0A9W5AWZ9"/>
<name>A0A9W5AWZ9_9HYPH</name>
<reference evidence="1 2" key="1">
    <citation type="submission" date="2016-01" db="EMBL/GenBank/DDBJ databases">
        <authorList>
            <person name="Regsiter A."/>
            <person name="william w."/>
        </authorList>
    </citation>
    <scope>NUCLEOTIDE SEQUENCE [LARGE SCALE GENOMIC DNA]</scope>
    <source>
        <strain evidence="1 2">CFBP 5494</strain>
    </source>
</reference>
<keyword evidence="2" id="KW-1185">Reference proteome</keyword>
<proteinExistence type="predicted"/>